<gene>
    <name evidence="1" type="ORF">E4O86_22480</name>
</gene>
<proteinExistence type="predicted"/>
<accession>A0A964T8K9</accession>
<dbReference type="Pfam" id="PF05521">
    <property type="entry name" value="Phage_HCP"/>
    <property type="match status" value="1"/>
</dbReference>
<organism evidence="1 2">
    <name type="scientific">Propylenella binzhouense</name>
    <dbReference type="NCBI Taxonomy" id="2555902"/>
    <lineage>
        <taxon>Bacteria</taxon>
        <taxon>Pseudomonadati</taxon>
        <taxon>Pseudomonadota</taxon>
        <taxon>Alphaproteobacteria</taxon>
        <taxon>Hyphomicrobiales</taxon>
        <taxon>Propylenellaceae</taxon>
        <taxon>Propylenella</taxon>
    </lineage>
</organism>
<dbReference type="EMBL" id="SPKJ01000180">
    <property type="protein sequence ID" value="MYZ50469.1"/>
    <property type="molecule type" value="Genomic_DNA"/>
</dbReference>
<dbReference type="NCBIfam" id="TIGR01563">
    <property type="entry name" value="gp16_SPP1"/>
    <property type="match status" value="1"/>
</dbReference>
<evidence type="ECO:0000313" key="2">
    <source>
        <dbReference type="Proteomes" id="UP000773614"/>
    </source>
</evidence>
<dbReference type="InterPro" id="IPR008767">
    <property type="entry name" value="Phage_SPP1_head-tail_adaptor"/>
</dbReference>
<reference evidence="1" key="1">
    <citation type="submission" date="2019-03" db="EMBL/GenBank/DDBJ databases">
        <title>Afifella sp. nov., isolated from activated sludge.</title>
        <authorList>
            <person name="Li Q."/>
            <person name="Liu Y."/>
        </authorList>
    </citation>
    <scope>NUCLEOTIDE SEQUENCE</scope>
    <source>
        <strain evidence="1">L72</strain>
    </source>
</reference>
<dbReference type="InterPro" id="IPR038666">
    <property type="entry name" value="SSP1_head-tail_sf"/>
</dbReference>
<sequence length="115" mass="12364">MLSAAGATHAGRLRHRMILERATRTPDGAGGEALAWSEAARFFAAIVPVRAEERVAGEGPGDRVTHRIAIRHRSGIAAGDRLRLGARLFTIRTIHDPQEDGRFLVCLATEDGGLS</sequence>
<dbReference type="AlphaFoldDB" id="A0A964T8K9"/>
<dbReference type="Gene3D" id="2.40.10.270">
    <property type="entry name" value="Bacteriophage SPP1 head-tail adaptor protein"/>
    <property type="match status" value="1"/>
</dbReference>
<dbReference type="Proteomes" id="UP000773614">
    <property type="component" value="Unassembled WGS sequence"/>
</dbReference>
<evidence type="ECO:0000313" key="1">
    <source>
        <dbReference type="EMBL" id="MYZ50469.1"/>
    </source>
</evidence>
<dbReference type="RefSeq" id="WP_161142785.1">
    <property type="nucleotide sequence ID" value="NZ_SPKJ01000180.1"/>
</dbReference>
<dbReference type="OrthoDB" id="7570189at2"/>
<keyword evidence="2" id="KW-1185">Reference proteome</keyword>
<comment type="caution">
    <text evidence="1">The sequence shown here is derived from an EMBL/GenBank/DDBJ whole genome shotgun (WGS) entry which is preliminary data.</text>
</comment>
<name>A0A964T8K9_9HYPH</name>
<protein>
    <submittedName>
        <fullName evidence="1">Head-tail adaptor protein</fullName>
    </submittedName>
</protein>